<keyword evidence="2" id="KW-1185">Reference proteome</keyword>
<evidence type="ECO:0000313" key="2">
    <source>
        <dbReference type="Proteomes" id="UP000499080"/>
    </source>
</evidence>
<accession>A0A4Y2U5Y4</accession>
<comment type="caution">
    <text evidence="1">The sequence shown here is derived from an EMBL/GenBank/DDBJ whole genome shotgun (WGS) entry which is preliminary data.</text>
</comment>
<organism evidence="1 2">
    <name type="scientific">Araneus ventricosus</name>
    <name type="common">Orbweaver spider</name>
    <name type="synonym">Epeira ventricosa</name>
    <dbReference type="NCBI Taxonomy" id="182803"/>
    <lineage>
        <taxon>Eukaryota</taxon>
        <taxon>Metazoa</taxon>
        <taxon>Ecdysozoa</taxon>
        <taxon>Arthropoda</taxon>
        <taxon>Chelicerata</taxon>
        <taxon>Arachnida</taxon>
        <taxon>Araneae</taxon>
        <taxon>Araneomorphae</taxon>
        <taxon>Entelegynae</taxon>
        <taxon>Araneoidea</taxon>
        <taxon>Araneidae</taxon>
        <taxon>Araneus</taxon>
    </lineage>
</organism>
<protein>
    <submittedName>
        <fullName evidence="1">Uncharacterized protein</fullName>
    </submittedName>
</protein>
<reference evidence="1 2" key="1">
    <citation type="journal article" date="2019" name="Sci. Rep.">
        <title>Orb-weaving spider Araneus ventricosus genome elucidates the spidroin gene catalogue.</title>
        <authorList>
            <person name="Kono N."/>
            <person name="Nakamura H."/>
            <person name="Ohtoshi R."/>
            <person name="Moran D.A.P."/>
            <person name="Shinohara A."/>
            <person name="Yoshida Y."/>
            <person name="Fujiwara M."/>
            <person name="Mori M."/>
            <person name="Tomita M."/>
            <person name="Arakawa K."/>
        </authorList>
    </citation>
    <scope>NUCLEOTIDE SEQUENCE [LARGE SCALE GENOMIC DNA]</scope>
</reference>
<dbReference type="EMBL" id="BGPR01034159">
    <property type="protein sequence ID" value="GBO08419.1"/>
    <property type="molecule type" value="Genomic_DNA"/>
</dbReference>
<evidence type="ECO:0000313" key="1">
    <source>
        <dbReference type="EMBL" id="GBO08419.1"/>
    </source>
</evidence>
<gene>
    <name evidence="1" type="ORF">AVEN_142754_1</name>
</gene>
<proteinExistence type="predicted"/>
<dbReference type="AlphaFoldDB" id="A0A4Y2U5Y4"/>
<sequence length="92" mass="10605">MRRYIAPAQKIRSGSIVHEPHCPQSDTGISFYRSDRACSRSMRYPCMIKRPSQRRCRLNNCVSTFKIPIQMFANDCVDSFADVDCLEVCDHS</sequence>
<dbReference type="Proteomes" id="UP000499080">
    <property type="component" value="Unassembled WGS sequence"/>
</dbReference>
<name>A0A4Y2U5Y4_ARAVE</name>